<dbReference type="GO" id="GO:0009063">
    <property type="term" value="P:amino acid catabolic process"/>
    <property type="evidence" value="ECO:0007669"/>
    <property type="project" value="InterPro"/>
</dbReference>
<dbReference type="InterPro" id="IPR018110">
    <property type="entry name" value="Mandel_Rmase/mucon_lact_enz_CS"/>
</dbReference>
<dbReference type="InterPro" id="IPR036849">
    <property type="entry name" value="Enolase-like_C_sf"/>
</dbReference>
<dbReference type="GO" id="GO:0000287">
    <property type="term" value="F:magnesium ion binding"/>
    <property type="evidence" value="ECO:0007669"/>
    <property type="project" value="UniProtKB-ARBA"/>
</dbReference>
<dbReference type="AlphaFoldDB" id="A0A1I4EUW7"/>
<dbReference type="InterPro" id="IPR029065">
    <property type="entry name" value="Enolase_C-like"/>
</dbReference>
<name>A0A1I4EUW7_9PROT</name>
<keyword evidence="3" id="KW-0460">Magnesium</keyword>
<dbReference type="InterPro" id="IPR046945">
    <property type="entry name" value="RHMD-like"/>
</dbReference>
<dbReference type="Pfam" id="PF13378">
    <property type="entry name" value="MR_MLE_C"/>
    <property type="match status" value="1"/>
</dbReference>
<dbReference type="PANTHER" id="PTHR13794:SF58">
    <property type="entry name" value="MITOCHONDRIAL ENOLASE SUPERFAMILY MEMBER 1"/>
    <property type="match status" value="1"/>
</dbReference>
<evidence type="ECO:0000256" key="1">
    <source>
        <dbReference type="ARBA" id="ARBA00001946"/>
    </source>
</evidence>
<evidence type="ECO:0000256" key="3">
    <source>
        <dbReference type="ARBA" id="ARBA00022842"/>
    </source>
</evidence>
<organism evidence="5 6">
    <name type="scientific">Falsiroseomonas stagni DSM 19981</name>
    <dbReference type="NCBI Taxonomy" id="1123062"/>
    <lineage>
        <taxon>Bacteria</taxon>
        <taxon>Pseudomonadati</taxon>
        <taxon>Pseudomonadota</taxon>
        <taxon>Alphaproteobacteria</taxon>
        <taxon>Acetobacterales</taxon>
        <taxon>Roseomonadaceae</taxon>
        <taxon>Falsiroseomonas</taxon>
    </lineage>
</organism>
<dbReference type="Proteomes" id="UP000199473">
    <property type="component" value="Unassembled WGS sequence"/>
</dbReference>
<dbReference type="STRING" id="1123062.SAMN02745775_11853"/>
<sequence>MTIARVESRVHRSAFTYGAGAASQGGNLKLRSMDTLLVRVETTDGLAGFGEGFGFTLVDTTRDALDRVVAPACIGQESRDIPALTRLLERRFHNFGRNGPVSFAISAIDIALWDIAAQRAGKPLHALLGDANRPRVAAYASLLRYDDPDAVARNVTEAVRRGYRAIKLHEVALDGIRAARAAAPDHIPLMLDINCAWDTLDQARAFCRAVAGMNVRWVEEPTWPPEDFRAMAILRAEGHPISAGENLANPHDFRRLIAAGAVDVAQPSVTKHGGVSALRDVVTMARDAGISVVPHSPYFGPGLLATLHLLAAVREAEPIEVYFADLAAPPYGEALEIRDGFISVPAGPGLGLRPVW</sequence>
<dbReference type="CDD" id="cd03316">
    <property type="entry name" value="MR_like"/>
    <property type="match status" value="1"/>
</dbReference>
<feature type="domain" description="Mandelate racemase/muconate lactonizing enzyme C-terminal" evidence="4">
    <location>
        <begin position="148"/>
        <end position="241"/>
    </location>
</feature>
<evidence type="ECO:0000313" key="5">
    <source>
        <dbReference type="EMBL" id="SFL08327.1"/>
    </source>
</evidence>
<reference evidence="5 6" key="1">
    <citation type="submission" date="2016-10" db="EMBL/GenBank/DDBJ databases">
        <authorList>
            <person name="de Groot N.N."/>
        </authorList>
    </citation>
    <scope>NUCLEOTIDE SEQUENCE [LARGE SCALE GENOMIC DNA]</scope>
    <source>
        <strain evidence="5 6">DSM 19981</strain>
    </source>
</reference>
<dbReference type="InterPro" id="IPR029017">
    <property type="entry name" value="Enolase-like_N"/>
</dbReference>
<keyword evidence="2" id="KW-0479">Metal-binding</keyword>
<dbReference type="Pfam" id="PF02746">
    <property type="entry name" value="MR_MLE_N"/>
    <property type="match status" value="1"/>
</dbReference>
<comment type="cofactor">
    <cofactor evidence="1">
        <name>Mg(2+)</name>
        <dbReference type="ChEBI" id="CHEBI:18420"/>
    </cofactor>
</comment>
<dbReference type="GO" id="GO:0016052">
    <property type="term" value="P:carbohydrate catabolic process"/>
    <property type="evidence" value="ECO:0007669"/>
    <property type="project" value="TreeGrafter"/>
</dbReference>
<accession>A0A1I4EUW7</accession>
<evidence type="ECO:0000259" key="4">
    <source>
        <dbReference type="SMART" id="SM00922"/>
    </source>
</evidence>
<dbReference type="InterPro" id="IPR013342">
    <property type="entry name" value="Mandelate_racemase_C"/>
</dbReference>
<dbReference type="Gene3D" id="3.30.390.10">
    <property type="entry name" value="Enolase-like, N-terminal domain"/>
    <property type="match status" value="1"/>
</dbReference>
<keyword evidence="6" id="KW-1185">Reference proteome</keyword>
<protein>
    <submittedName>
        <fullName evidence="5">L-alanine-DL-glutamate epimerase</fullName>
    </submittedName>
</protein>
<dbReference type="GO" id="GO:0016836">
    <property type="term" value="F:hydro-lyase activity"/>
    <property type="evidence" value="ECO:0007669"/>
    <property type="project" value="TreeGrafter"/>
</dbReference>
<dbReference type="EMBL" id="FOSQ01000018">
    <property type="protein sequence ID" value="SFL08327.1"/>
    <property type="molecule type" value="Genomic_DNA"/>
</dbReference>
<proteinExistence type="predicted"/>
<dbReference type="SFLD" id="SFLDS00001">
    <property type="entry name" value="Enolase"/>
    <property type="match status" value="1"/>
</dbReference>
<dbReference type="SMART" id="SM00922">
    <property type="entry name" value="MR_MLE"/>
    <property type="match status" value="1"/>
</dbReference>
<gene>
    <name evidence="5" type="ORF">SAMN02745775_11853</name>
</gene>
<dbReference type="InterPro" id="IPR013341">
    <property type="entry name" value="Mandelate_racemase_N_dom"/>
</dbReference>
<dbReference type="RefSeq" id="WP_092963063.1">
    <property type="nucleotide sequence ID" value="NZ_FOSQ01000018.1"/>
</dbReference>
<evidence type="ECO:0000256" key="2">
    <source>
        <dbReference type="ARBA" id="ARBA00022723"/>
    </source>
</evidence>
<dbReference type="SUPFAM" id="SSF54826">
    <property type="entry name" value="Enolase N-terminal domain-like"/>
    <property type="match status" value="1"/>
</dbReference>
<dbReference type="PROSITE" id="PS00908">
    <property type="entry name" value="MR_MLE_1"/>
    <property type="match status" value="1"/>
</dbReference>
<dbReference type="Gene3D" id="3.20.20.120">
    <property type="entry name" value="Enolase-like C-terminal domain"/>
    <property type="match status" value="1"/>
</dbReference>
<dbReference type="PANTHER" id="PTHR13794">
    <property type="entry name" value="ENOLASE SUPERFAMILY, MANDELATE RACEMASE"/>
    <property type="match status" value="1"/>
</dbReference>
<dbReference type="OrthoDB" id="7511553at2"/>
<dbReference type="SUPFAM" id="SSF51604">
    <property type="entry name" value="Enolase C-terminal domain-like"/>
    <property type="match status" value="1"/>
</dbReference>
<evidence type="ECO:0000313" key="6">
    <source>
        <dbReference type="Proteomes" id="UP000199473"/>
    </source>
</evidence>